<sequence length="452" mass="52255">MIGFNRKICDFFHKKRSYKCLLNFQCRILKFLAKNKLYRWLLKNLIKSIQRRRQQLSIFDDLLINKVAVIYGANGAGKSSFVEALDFLQSYILRGFADSSQNDSIRTRFIDREIPKFIFDEEQLTAPTDFEISFIGTTGERYQYTLSIGTDAIEAEGLWVYSKKGVRPKTIISRVYNAETNEFEYYCPSLQIDKKTYEVAIEKANNSKRSPFVSILHAYDVSQLDEFINWFRGDLIVSSNRNDDVFRMASRYSFLDDLADGDEQKKNKILEFLNKFDLSISDISVTKKNVTLPDEMPEEMKKMILSDVGFQIVLEHTTSSGIKKNIPYERLSSGTKKLFDLSGILLLCCEAGEKSVLVLDEFESSLHPYIVRAIFELMVKHSERLLQLILTTHSNVLLDTEKLVRRDQIWFLEKNSELETVLYPLSDFAPRFEDSIIKGWDLGKFGGVPFLG</sequence>
<evidence type="ECO:0000259" key="1">
    <source>
        <dbReference type="Pfam" id="PF13304"/>
    </source>
</evidence>
<proteinExistence type="predicted"/>
<dbReference type="Proteomes" id="UP000270272">
    <property type="component" value="Chromosome"/>
</dbReference>
<dbReference type="CDD" id="cd00267">
    <property type="entry name" value="ABC_ATPase"/>
    <property type="match status" value="1"/>
</dbReference>
<protein>
    <submittedName>
        <fullName evidence="2">Cytochrome c biogenesis protein CcmA</fullName>
    </submittedName>
</protein>
<dbReference type="AlphaFoldDB" id="A0A447UJH2"/>
<dbReference type="InterPro" id="IPR027417">
    <property type="entry name" value="P-loop_NTPase"/>
</dbReference>
<evidence type="ECO:0000313" key="3">
    <source>
        <dbReference type="Proteomes" id="UP000270272"/>
    </source>
</evidence>
<evidence type="ECO:0000313" key="2">
    <source>
        <dbReference type="EMBL" id="VEB87894.1"/>
    </source>
</evidence>
<dbReference type="PANTHER" id="PTHR40396">
    <property type="entry name" value="ATPASE-LIKE PROTEIN"/>
    <property type="match status" value="1"/>
</dbReference>
<organism evidence="2 3">
    <name type="scientific">Citrobacter koseri</name>
    <name type="common">Citrobacter diversus</name>
    <dbReference type="NCBI Taxonomy" id="545"/>
    <lineage>
        <taxon>Bacteria</taxon>
        <taxon>Pseudomonadati</taxon>
        <taxon>Pseudomonadota</taxon>
        <taxon>Gammaproteobacteria</taxon>
        <taxon>Enterobacterales</taxon>
        <taxon>Enterobacteriaceae</taxon>
        <taxon>Citrobacter</taxon>
    </lineage>
</organism>
<reference evidence="2 3" key="1">
    <citation type="submission" date="2018-12" db="EMBL/GenBank/DDBJ databases">
        <authorList>
            <consortium name="Pathogen Informatics"/>
        </authorList>
    </citation>
    <scope>NUCLEOTIDE SEQUENCE [LARGE SCALE GENOMIC DNA]</scope>
    <source>
        <strain evidence="2 3">NCTC11075</strain>
    </source>
</reference>
<dbReference type="Gene3D" id="3.40.50.300">
    <property type="entry name" value="P-loop containing nucleotide triphosphate hydrolases"/>
    <property type="match status" value="1"/>
</dbReference>
<feature type="domain" description="ATPase AAA-type core" evidence="1">
    <location>
        <begin position="67"/>
        <end position="399"/>
    </location>
</feature>
<name>A0A447UJH2_CITKO</name>
<gene>
    <name evidence="2" type="ORF">NCTC11075_01638</name>
</gene>
<dbReference type="GO" id="GO:0016887">
    <property type="term" value="F:ATP hydrolysis activity"/>
    <property type="evidence" value="ECO:0007669"/>
    <property type="project" value="InterPro"/>
</dbReference>
<dbReference type="InterPro" id="IPR003959">
    <property type="entry name" value="ATPase_AAA_core"/>
</dbReference>
<dbReference type="SUPFAM" id="SSF52540">
    <property type="entry name" value="P-loop containing nucleoside triphosphate hydrolases"/>
    <property type="match status" value="1"/>
</dbReference>
<dbReference type="EMBL" id="LR134204">
    <property type="protein sequence ID" value="VEB87894.1"/>
    <property type="molecule type" value="Genomic_DNA"/>
</dbReference>
<dbReference type="GO" id="GO:0005524">
    <property type="term" value="F:ATP binding"/>
    <property type="evidence" value="ECO:0007669"/>
    <property type="project" value="InterPro"/>
</dbReference>
<accession>A0A447UJH2</accession>
<dbReference type="Pfam" id="PF13304">
    <property type="entry name" value="AAA_21"/>
    <property type="match status" value="1"/>
</dbReference>
<dbReference type="PANTHER" id="PTHR40396:SF1">
    <property type="entry name" value="ATPASE AAA-TYPE CORE DOMAIN-CONTAINING PROTEIN"/>
    <property type="match status" value="1"/>
</dbReference>